<evidence type="ECO:0000313" key="7">
    <source>
        <dbReference type="Proteomes" id="UP000811609"/>
    </source>
</evidence>
<accession>A0A8T1RT79</accession>
<reference evidence="6" key="1">
    <citation type="submission" date="2020-12" db="EMBL/GenBank/DDBJ databases">
        <title>WGS assembly of Carya illinoinensis cv. Pawnee.</title>
        <authorList>
            <person name="Platts A."/>
            <person name="Shu S."/>
            <person name="Wright S."/>
            <person name="Barry K."/>
            <person name="Edger P."/>
            <person name="Pires J.C."/>
            <person name="Schmutz J."/>
        </authorList>
    </citation>
    <scope>NUCLEOTIDE SEQUENCE</scope>
    <source>
        <tissue evidence="6">Leaf</tissue>
    </source>
</reference>
<dbReference type="PROSITE" id="PS51634">
    <property type="entry name" value="CRC"/>
    <property type="match status" value="1"/>
</dbReference>
<keyword evidence="7" id="KW-1185">Reference proteome</keyword>
<dbReference type="InterPro" id="IPR033467">
    <property type="entry name" value="Tesmin/TSO1-like_CXC"/>
</dbReference>
<dbReference type="PANTHER" id="PTHR46159">
    <property type="entry name" value="PROTEIN TESMIN/TSO1-LIKE CXC 2"/>
    <property type="match status" value="1"/>
</dbReference>
<evidence type="ECO:0000256" key="3">
    <source>
        <dbReference type="ARBA" id="ARBA00023242"/>
    </source>
</evidence>
<organism evidence="6 7">
    <name type="scientific">Carya illinoinensis</name>
    <name type="common">Pecan</name>
    <dbReference type="NCBI Taxonomy" id="32201"/>
    <lineage>
        <taxon>Eukaryota</taxon>
        <taxon>Viridiplantae</taxon>
        <taxon>Streptophyta</taxon>
        <taxon>Embryophyta</taxon>
        <taxon>Tracheophyta</taxon>
        <taxon>Spermatophyta</taxon>
        <taxon>Magnoliopsida</taxon>
        <taxon>eudicotyledons</taxon>
        <taxon>Gunneridae</taxon>
        <taxon>Pentapetalae</taxon>
        <taxon>rosids</taxon>
        <taxon>fabids</taxon>
        <taxon>Fagales</taxon>
        <taxon>Juglandaceae</taxon>
        <taxon>Carya</taxon>
    </lineage>
</organism>
<evidence type="ECO:0000259" key="5">
    <source>
        <dbReference type="PROSITE" id="PS51634"/>
    </source>
</evidence>
<feature type="region of interest" description="Disordered" evidence="4">
    <location>
        <begin position="434"/>
        <end position="459"/>
    </location>
</feature>
<dbReference type="AlphaFoldDB" id="A0A8T1RT79"/>
<keyword evidence="3" id="KW-0539">Nucleus</keyword>
<name>A0A8T1RT79_CARIL</name>
<feature type="region of interest" description="Disordered" evidence="4">
    <location>
        <begin position="480"/>
        <end position="509"/>
    </location>
</feature>
<evidence type="ECO:0000256" key="4">
    <source>
        <dbReference type="SAM" id="MobiDB-lite"/>
    </source>
</evidence>
<dbReference type="PANTHER" id="PTHR46159:SF18">
    <property type="entry name" value="CRC DOMAIN-CONTAINING PROTEIN"/>
    <property type="match status" value="1"/>
</dbReference>
<dbReference type="Proteomes" id="UP000811609">
    <property type="component" value="Chromosome 1"/>
</dbReference>
<feature type="region of interest" description="Disordered" evidence="4">
    <location>
        <begin position="1"/>
        <end position="23"/>
    </location>
</feature>
<feature type="compositionally biased region" description="Low complexity" evidence="4">
    <location>
        <begin position="12"/>
        <end position="22"/>
    </location>
</feature>
<feature type="region of interest" description="Disordered" evidence="4">
    <location>
        <begin position="784"/>
        <end position="804"/>
    </location>
</feature>
<comment type="similarity">
    <text evidence="2">Belongs to the lin-54 family.</text>
</comment>
<evidence type="ECO:0000256" key="1">
    <source>
        <dbReference type="ARBA" id="ARBA00004123"/>
    </source>
</evidence>
<protein>
    <recommendedName>
        <fullName evidence="5">CRC domain-containing protein</fullName>
    </recommendedName>
</protein>
<dbReference type="GO" id="GO:0005634">
    <property type="term" value="C:nucleus"/>
    <property type="evidence" value="ECO:0007669"/>
    <property type="project" value="UniProtKB-SubCell"/>
</dbReference>
<sequence>MDSPEGNPVAASSSPISSDSPPVQESPFFNYLRNLSPIKSVKAVRYTQRFSETNLPTPPPVFTSPRIDPQRDTSFLERDNVAAADSFVHENFNTQLNVVHIPSFEKEGQLCSPSGCIDEYLVDPMEVDSTNSTHLGLQSAGEVPQLLQGGYAGLKGTIKRVDDAVDSNREDRALTSCDPAEKNMNLSPLKLVESSVDLRNDERFDDFLKGFTSEKSKDIVDADMKLDPVSGVQHCERHAAQIEGAQQDEVDGTCQSLHEPLQINEACEDFDDGSRTLPKEFVKGANNCRGTRRHLHFEATLACKSIATGNTANPKASITNLKSLAPISSSWDAAGCTLSITSQASCCPLEVDRSTQNIGNSEILSPLPSGIGLHVNSIGRSMLSGSDVFTSKNSNLSSQDKPVPEWSNDLVKDPNNIANSAIAGTMFSHADLDQQESQAGVATSSTSYPIKSLNPPSDSPLTQIELQVAPCEGRVSAQQNADSIDELNQMSPKRKRKSTANKSESGDCKHCNCKRSKCLKLYCECFAAGIYCVGSCACETCFNKPEYEDLVLSTREQIESRNPLAFAPKIVKQTTESPANVTEEGNWTTPSSARHKRGCNCKKSKCLKKYCECYQAKVGCSDGCRCDGCQNSFGIKSDYRRAERCDNLSHEKLHIAESEENGSSKQFSPTSWEGIAHIRNLDPCSEVSQAQLQLGSNIQSSAASLHWRYSPVTLTPKLCGSNGPHELTSDSALCNMMEDNDMREILKDTTNTHRAEGQRSSSPRGLRCGRKFILQAVPSFPPLTPYKTVSSKLKNDHTDSTANH</sequence>
<dbReference type="SMART" id="SM01114">
    <property type="entry name" value="CXC"/>
    <property type="match status" value="2"/>
</dbReference>
<feature type="compositionally biased region" description="Polar residues" evidence="4">
    <location>
        <begin position="480"/>
        <end position="491"/>
    </location>
</feature>
<evidence type="ECO:0000313" key="6">
    <source>
        <dbReference type="EMBL" id="KAG6669433.1"/>
    </source>
</evidence>
<feature type="domain" description="CRC" evidence="5">
    <location>
        <begin position="507"/>
        <end position="634"/>
    </location>
</feature>
<feature type="compositionally biased region" description="Polar residues" evidence="4">
    <location>
        <begin position="435"/>
        <end position="459"/>
    </location>
</feature>
<evidence type="ECO:0000256" key="2">
    <source>
        <dbReference type="ARBA" id="ARBA00007267"/>
    </source>
</evidence>
<feature type="compositionally biased region" description="Basic and acidic residues" evidence="4">
    <location>
        <begin position="793"/>
        <end position="804"/>
    </location>
</feature>
<dbReference type="Pfam" id="PF03638">
    <property type="entry name" value="TCR"/>
    <property type="match status" value="2"/>
</dbReference>
<comment type="subcellular location">
    <subcellularLocation>
        <location evidence="1">Nucleus</location>
    </subcellularLocation>
</comment>
<comment type="caution">
    <text evidence="6">The sequence shown here is derived from an EMBL/GenBank/DDBJ whole genome shotgun (WGS) entry which is preliminary data.</text>
</comment>
<dbReference type="InterPro" id="IPR005172">
    <property type="entry name" value="CRC"/>
</dbReference>
<proteinExistence type="inferred from homology"/>
<gene>
    <name evidence="6" type="ORF">CIPAW_01G243900</name>
</gene>
<dbReference type="InterPro" id="IPR044522">
    <property type="entry name" value="TSO1-like"/>
</dbReference>
<dbReference type="GO" id="GO:0003700">
    <property type="term" value="F:DNA-binding transcription factor activity"/>
    <property type="evidence" value="ECO:0007669"/>
    <property type="project" value="InterPro"/>
</dbReference>
<dbReference type="EMBL" id="CM031809">
    <property type="protein sequence ID" value="KAG6669433.1"/>
    <property type="molecule type" value="Genomic_DNA"/>
</dbReference>